<gene>
    <name evidence="9" type="ORF">C7444_11879</name>
</gene>
<dbReference type="GO" id="GO:0005576">
    <property type="term" value="C:extracellular region"/>
    <property type="evidence" value="ECO:0007669"/>
    <property type="project" value="UniProtKB-SubCell"/>
</dbReference>
<evidence type="ECO:0000313" key="10">
    <source>
        <dbReference type="Proteomes" id="UP000247811"/>
    </source>
</evidence>
<keyword evidence="9" id="KW-0969">Cilium</keyword>
<evidence type="ECO:0000313" key="9">
    <source>
        <dbReference type="EMBL" id="PXW93710.1"/>
    </source>
</evidence>
<keyword evidence="9" id="KW-0282">Flagellum</keyword>
<comment type="caution">
    <text evidence="9">The sequence shown here is derived from an EMBL/GenBank/DDBJ whole genome shotgun (WGS) entry which is preliminary data.</text>
</comment>
<keyword evidence="5" id="KW-0964">Secreted</keyword>
<dbReference type="InterPro" id="IPR053927">
    <property type="entry name" value="FlgK_helical"/>
</dbReference>
<dbReference type="Proteomes" id="UP000247811">
    <property type="component" value="Unassembled WGS sequence"/>
</dbReference>
<evidence type="ECO:0000259" key="7">
    <source>
        <dbReference type="Pfam" id="PF06429"/>
    </source>
</evidence>
<sequence length="640" mass="65432">MSTSSLLSLGANAMFAAQSQLQTTGHNISNASVAGYSRQEAKLSTVQGQYTGSGYVGRGVSVQTVTRAVNSFLTDAAAQTSSVAAADKAHSTLLAQLQDSIGIGEQGLGQAATSFFNALNDVAALPSDTSARQVALARADDLASMFRSTSDQIESLQSSVTQDVMNSVGTVNELSERIAQLNGAIAGTNGGTHSANDLLDQRDQLIKELSQYVQVSRISQDDGSVNLFIGGGQSLVLGNQSNGLKASLDPFDATRVQIEVEVSGVSRPLSEASLGGGSLAGLMRFQEQDLNAARAQLGQLGAGLTAAVNGQQRAGFTLDGVAGSAMFTELAGNVIASRDNAGSGLASLQGLMSLSTPSALQAAEYELKAGASGTFTLRKLPDGDPETVTDGQEIDGFTLELSAATSPAVVEGDRFLLQPVSLAAQKMRQVLNDPDDVAGANSVVLKAGSSNTGTATIKSVLLDGSSTPTGVSIAFGAATADGARAYTLTDSGTTPATTVSGSWKAGESVSYDGMTVTFDGVPAQGDTFTTQATSQWGANNGNALALADLANGKLVDGSTFTDAFSHLLSDIGARVQTAETAYEVSSGVATRAEEQLGASTGVNLDEEAAKLLQYQQAYQAAAKILQVAQKVFDTVLSLAN</sequence>
<dbReference type="PRINTS" id="PR01005">
    <property type="entry name" value="FLGHOOKAP1"/>
</dbReference>
<dbReference type="GO" id="GO:0044780">
    <property type="term" value="P:bacterial-type flagellum assembly"/>
    <property type="evidence" value="ECO:0007669"/>
    <property type="project" value="InterPro"/>
</dbReference>
<dbReference type="RefSeq" id="WP_110401968.1">
    <property type="nucleotide sequence ID" value="NZ_QJJS01000018.1"/>
</dbReference>
<dbReference type="AlphaFoldDB" id="A0A318H439"/>
<evidence type="ECO:0000256" key="3">
    <source>
        <dbReference type="ARBA" id="ARBA00009677"/>
    </source>
</evidence>
<dbReference type="GO" id="GO:0009424">
    <property type="term" value="C:bacterial-type flagellum hook"/>
    <property type="evidence" value="ECO:0007669"/>
    <property type="project" value="InterPro"/>
</dbReference>
<comment type="similarity">
    <text evidence="3">Belongs to the flagella basal body rod proteins family.</text>
</comment>
<accession>A0A318H439</accession>
<dbReference type="InterPro" id="IPR002371">
    <property type="entry name" value="FlgK"/>
</dbReference>
<dbReference type="Pfam" id="PF06429">
    <property type="entry name" value="Flg_bbr_C"/>
    <property type="match status" value="1"/>
</dbReference>
<keyword evidence="10" id="KW-1185">Reference proteome</keyword>
<comment type="subcellular location">
    <subcellularLocation>
        <location evidence="1">Bacterial flagellum</location>
    </subcellularLocation>
    <subcellularLocation>
        <location evidence="2">Secreted</location>
    </subcellularLocation>
</comment>
<dbReference type="SUPFAM" id="SSF64518">
    <property type="entry name" value="Phase 1 flagellin"/>
    <property type="match status" value="1"/>
</dbReference>
<evidence type="ECO:0000259" key="8">
    <source>
        <dbReference type="Pfam" id="PF22638"/>
    </source>
</evidence>
<reference evidence="9 10" key="1">
    <citation type="submission" date="2018-05" db="EMBL/GenBank/DDBJ databases">
        <title>Genomic Encyclopedia of Type Strains, Phase IV (KMG-IV): sequencing the most valuable type-strain genomes for metagenomic binning, comparative biology and taxonomic classification.</title>
        <authorList>
            <person name="Goeker M."/>
        </authorList>
    </citation>
    <scope>NUCLEOTIDE SEQUENCE [LARGE SCALE GENOMIC DNA]</scope>
    <source>
        <strain evidence="9 10">DSM 566</strain>
    </source>
</reference>
<proteinExistence type="inferred from homology"/>
<dbReference type="PANTHER" id="PTHR30033:SF1">
    <property type="entry name" value="FLAGELLAR HOOK-ASSOCIATED PROTEIN 1"/>
    <property type="match status" value="1"/>
</dbReference>
<evidence type="ECO:0000256" key="6">
    <source>
        <dbReference type="ARBA" id="ARBA00023143"/>
    </source>
</evidence>
<feature type="domain" description="Flagellar hook-associated protein FlgK helical" evidence="8">
    <location>
        <begin position="94"/>
        <end position="327"/>
    </location>
</feature>
<feature type="domain" description="Flagellar basal-body/hook protein C-terminal" evidence="7">
    <location>
        <begin position="600"/>
        <end position="638"/>
    </location>
</feature>
<evidence type="ECO:0000256" key="4">
    <source>
        <dbReference type="ARBA" id="ARBA00016244"/>
    </source>
</evidence>
<evidence type="ECO:0000256" key="2">
    <source>
        <dbReference type="ARBA" id="ARBA00004613"/>
    </source>
</evidence>
<dbReference type="GO" id="GO:0005198">
    <property type="term" value="F:structural molecule activity"/>
    <property type="evidence" value="ECO:0007669"/>
    <property type="project" value="InterPro"/>
</dbReference>
<dbReference type="EMBL" id="QJJS01000018">
    <property type="protein sequence ID" value="PXW93710.1"/>
    <property type="molecule type" value="Genomic_DNA"/>
</dbReference>
<dbReference type="Pfam" id="PF22638">
    <property type="entry name" value="FlgK_D1"/>
    <property type="match status" value="1"/>
</dbReference>
<protein>
    <recommendedName>
        <fullName evidence="4">Flagellar hook-associated protein 1</fullName>
    </recommendedName>
</protein>
<dbReference type="PANTHER" id="PTHR30033">
    <property type="entry name" value="FLAGELLAR HOOK-ASSOCIATED PROTEIN 1"/>
    <property type="match status" value="1"/>
</dbReference>
<dbReference type="NCBIfam" id="TIGR02492">
    <property type="entry name" value="flgK_ends"/>
    <property type="match status" value="1"/>
</dbReference>
<evidence type="ECO:0000256" key="5">
    <source>
        <dbReference type="ARBA" id="ARBA00022525"/>
    </source>
</evidence>
<keyword evidence="9" id="KW-0966">Cell projection</keyword>
<name>A0A318H439_9BURK</name>
<organism evidence="9 10">
    <name type="scientific">Sphaerotilus hippei</name>
    <dbReference type="NCBI Taxonomy" id="744406"/>
    <lineage>
        <taxon>Bacteria</taxon>
        <taxon>Pseudomonadati</taxon>
        <taxon>Pseudomonadota</taxon>
        <taxon>Betaproteobacteria</taxon>
        <taxon>Burkholderiales</taxon>
        <taxon>Sphaerotilaceae</taxon>
        <taxon>Sphaerotilus</taxon>
    </lineage>
</organism>
<dbReference type="InterPro" id="IPR010930">
    <property type="entry name" value="Flg_bb/hook_C_dom"/>
</dbReference>
<evidence type="ECO:0000256" key="1">
    <source>
        <dbReference type="ARBA" id="ARBA00004365"/>
    </source>
</evidence>
<keyword evidence="6" id="KW-0975">Bacterial flagellum</keyword>
<dbReference type="OrthoDB" id="9802553at2"/>